<dbReference type="GO" id="GO:0003950">
    <property type="term" value="F:NAD+ poly-ADP-ribosyltransferase activity"/>
    <property type="evidence" value="ECO:0007669"/>
    <property type="project" value="UniProtKB-UniRule"/>
</dbReference>
<gene>
    <name evidence="7" type="primary">parp11</name>
</gene>
<feature type="domain" description="WWE" evidence="5">
    <location>
        <begin position="12"/>
        <end position="94"/>
    </location>
</feature>
<proteinExistence type="inferred from homology"/>
<comment type="subcellular location">
    <subcellularLocation>
        <location evidence="1">Nucleus</location>
    </subcellularLocation>
</comment>
<reference evidence="7" key="1">
    <citation type="submission" date="2019-06" db="EMBL/GenBank/DDBJ databases">
        <authorList>
            <consortium name="Wellcome Sanger Institute Data Sharing"/>
        </authorList>
    </citation>
    <scope>NUCLEOTIDE SEQUENCE [LARGE SCALE GENOMIC DNA]</scope>
</reference>
<dbReference type="Proteomes" id="UP000472271">
    <property type="component" value="Chromosome 12"/>
</dbReference>
<keyword evidence="4" id="KW-0520">NAD</keyword>
<dbReference type="InParanoid" id="A0A673BL53"/>
<accession>A0A673BL53</accession>
<keyword evidence="2" id="KW-0539">Nucleus</keyword>
<reference evidence="7" key="3">
    <citation type="submission" date="2025-09" db="UniProtKB">
        <authorList>
            <consortium name="Ensembl"/>
        </authorList>
    </citation>
    <scope>IDENTIFICATION</scope>
</reference>
<dbReference type="AlphaFoldDB" id="A0A673BL53"/>
<dbReference type="CDD" id="cd01439">
    <property type="entry name" value="TCCD_inducible_PARP_like"/>
    <property type="match status" value="1"/>
</dbReference>
<comment type="similarity">
    <text evidence="3">Belongs to the ARTD/PARP family.</text>
</comment>
<sequence>MSDSVSTLWCNNEVEYMDTSDFPWSWYYLEDCGRWHRFEDDPDNPLESEDIERYYLINSKGTLNVSSFNCHICIDFSAMLQIKTDTGRQRRIQRSYNVERSCSCFSAAPVFWETVDPKHPYQLILLNEASPEYQTVAHYVKGEGLLDRSIISINRIQNLDLWEIYCRKKKHLMRIQGVKHIEERRVFHGTKMKNVDSICKYNFDLRLAGHNGHVYGKGIYFARHAAYADNYSESSTDPLPLYGRQTQVLPGQRTKVIFLARVMIGRSTVGQKRFVTPDDGKIDRTCDSCVDDINNPNIFVVFDPNQIYPEYLIQYR</sequence>
<dbReference type="Ensembl" id="ENSSORT00005042041.1">
    <property type="protein sequence ID" value="ENSSORP00005040988.1"/>
    <property type="gene ID" value="ENSSORG00005019101.1"/>
</dbReference>
<feature type="domain" description="PARP catalytic" evidence="6">
    <location>
        <begin position="108"/>
        <end position="316"/>
    </location>
</feature>
<evidence type="ECO:0000313" key="7">
    <source>
        <dbReference type="Ensembl" id="ENSSORP00005040988.1"/>
    </source>
</evidence>
<dbReference type="GO" id="GO:1990404">
    <property type="term" value="F:NAD+-protein mono-ADP-ribosyltransferase activity"/>
    <property type="evidence" value="ECO:0007669"/>
    <property type="project" value="TreeGrafter"/>
</dbReference>
<dbReference type="PANTHER" id="PTHR45740:SF4">
    <property type="entry name" value="PROTEIN MONO-ADP-RIBOSYLTRANSFERASE PARP11"/>
    <property type="match status" value="1"/>
</dbReference>
<reference evidence="7" key="2">
    <citation type="submission" date="2025-08" db="UniProtKB">
        <authorList>
            <consortium name="Ensembl"/>
        </authorList>
    </citation>
    <scope>IDENTIFICATION</scope>
</reference>
<dbReference type="PROSITE" id="PS51059">
    <property type="entry name" value="PARP_CATALYTIC"/>
    <property type="match status" value="1"/>
</dbReference>
<dbReference type="EC" id="2.4.2.-" evidence="4"/>
<keyword evidence="4" id="KW-0808">Transferase</keyword>
<organism evidence="7 8">
    <name type="scientific">Sphaeramia orbicularis</name>
    <name type="common">orbiculate cardinalfish</name>
    <dbReference type="NCBI Taxonomy" id="375764"/>
    <lineage>
        <taxon>Eukaryota</taxon>
        <taxon>Metazoa</taxon>
        <taxon>Chordata</taxon>
        <taxon>Craniata</taxon>
        <taxon>Vertebrata</taxon>
        <taxon>Euteleostomi</taxon>
        <taxon>Actinopterygii</taxon>
        <taxon>Neopterygii</taxon>
        <taxon>Teleostei</taxon>
        <taxon>Neoteleostei</taxon>
        <taxon>Acanthomorphata</taxon>
        <taxon>Gobiaria</taxon>
        <taxon>Kurtiformes</taxon>
        <taxon>Apogonoidei</taxon>
        <taxon>Apogonidae</taxon>
        <taxon>Apogoninae</taxon>
        <taxon>Sphaeramia</taxon>
    </lineage>
</organism>
<evidence type="ECO:0000313" key="8">
    <source>
        <dbReference type="Proteomes" id="UP000472271"/>
    </source>
</evidence>
<dbReference type="SUPFAM" id="SSF56399">
    <property type="entry name" value="ADP-ribosylation"/>
    <property type="match status" value="1"/>
</dbReference>
<evidence type="ECO:0000256" key="2">
    <source>
        <dbReference type="ARBA" id="ARBA00023242"/>
    </source>
</evidence>
<keyword evidence="4" id="KW-0328">Glycosyltransferase</keyword>
<evidence type="ECO:0000256" key="3">
    <source>
        <dbReference type="ARBA" id="ARBA00024347"/>
    </source>
</evidence>
<evidence type="ECO:0000259" key="6">
    <source>
        <dbReference type="PROSITE" id="PS51059"/>
    </source>
</evidence>
<dbReference type="Gene3D" id="3.30.720.50">
    <property type="match status" value="1"/>
</dbReference>
<dbReference type="CTD" id="57097"/>
<dbReference type="PROSITE" id="PS50918">
    <property type="entry name" value="WWE"/>
    <property type="match status" value="1"/>
</dbReference>
<dbReference type="PANTHER" id="PTHR45740">
    <property type="entry name" value="POLY [ADP-RIBOSE] POLYMERASE"/>
    <property type="match status" value="1"/>
</dbReference>
<dbReference type="InterPro" id="IPR037197">
    <property type="entry name" value="WWE_dom_sf"/>
</dbReference>
<dbReference type="InterPro" id="IPR004170">
    <property type="entry name" value="WWE_dom"/>
</dbReference>
<evidence type="ECO:0000259" key="5">
    <source>
        <dbReference type="PROSITE" id="PS50918"/>
    </source>
</evidence>
<dbReference type="Pfam" id="PF02825">
    <property type="entry name" value="WWE"/>
    <property type="match status" value="1"/>
</dbReference>
<dbReference type="SUPFAM" id="SSF117839">
    <property type="entry name" value="WWE domain"/>
    <property type="match status" value="1"/>
</dbReference>
<dbReference type="InterPro" id="IPR012317">
    <property type="entry name" value="Poly(ADP-ribose)pol_cat_dom"/>
</dbReference>
<evidence type="ECO:0000256" key="1">
    <source>
        <dbReference type="ARBA" id="ARBA00004123"/>
    </source>
</evidence>
<dbReference type="GO" id="GO:0005634">
    <property type="term" value="C:nucleus"/>
    <property type="evidence" value="ECO:0007669"/>
    <property type="project" value="UniProtKB-SubCell"/>
</dbReference>
<keyword evidence="8" id="KW-1185">Reference proteome</keyword>
<name>A0A673BL53_9TELE</name>
<evidence type="ECO:0000256" key="4">
    <source>
        <dbReference type="RuleBase" id="RU362114"/>
    </source>
</evidence>
<dbReference type="GeneID" id="115430364"/>
<dbReference type="InterPro" id="IPR051712">
    <property type="entry name" value="ARTD-AVP"/>
</dbReference>
<dbReference type="Pfam" id="PF00644">
    <property type="entry name" value="PARP"/>
    <property type="match status" value="1"/>
</dbReference>
<protein>
    <recommendedName>
        <fullName evidence="4">Poly [ADP-ribose] polymerase</fullName>
        <shortName evidence="4">PARP</shortName>
        <ecNumber evidence="4">2.4.2.-</ecNumber>
    </recommendedName>
</protein>
<dbReference type="RefSeq" id="XP_030006202.1">
    <property type="nucleotide sequence ID" value="XM_030150342.1"/>
</dbReference>
<dbReference type="Gene3D" id="3.90.228.10">
    <property type="match status" value="1"/>
</dbReference>